<evidence type="ECO:0000313" key="1">
    <source>
        <dbReference type="EMBL" id="KXS98764.1"/>
    </source>
</evidence>
<evidence type="ECO:0000313" key="2">
    <source>
        <dbReference type="Proteomes" id="UP000070133"/>
    </source>
</evidence>
<keyword evidence="2" id="KW-1185">Reference proteome</keyword>
<proteinExistence type="predicted"/>
<comment type="caution">
    <text evidence="1">The sequence shown here is derived from an EMBL/GenBank/DDBJ whole genome shotgun (WGS) entry which is preliminary data.</text>
</comment>
<gene>
    <name evidence="1" type="ORF">AC578_9034</name>
</gene>
<dbReference type="EMBL" id="LFZN01000106">
    <property type="protein sequence ID" value="KXS98764.1"/>
    <property type="molecule type" value="Genomic_DNA"/>
</dbReference>
<dbReference type="Proteomes" id="UP000070133">
    <property type="component" value="Unassembled WGS sequence"/>
</dbReference>
<accession>A0A139H8K1</accession>
<reference evidence="1 2" key="1">
    <citation type="submission" date="2015-07" db="EMBL/GenBank/DDBJ databases">
        <title>Comparative genomics of the Sigatoka disease complex on banana suggests a link between parallel evolutionary changes in Pseudocercospora fijiensis and Pseudocercospora eumusae and increased virulence on the banana host.</title>
        <authorList>
            <person name="Chang T.-C."/>
            <person name="Salvucci A."/>
            <person name="Crous P.W."/>
            <person name="Stergiopoulos I."/>
        </authorList>
    </citation>
    <scope>NUCLEOTIDE SEQUENCE [LARGE SCALE GENOMIC DNA]</scope>
    <source>
        <strain evidence="1 2">CBS 114824</strain>
    </source>
</reference>
<protein>
    <submittedName>
        <fullName evidence="1">Uncharacterized protein</fullName>
    </submittedName>
</protein>
<dbReference type="AlphaFoldDB" id="A0A139H8K1"/>
<organism evidence="1 2">
    <name type="scientific">Pseudocercospora eumusae</name>
    <dbReference type="NCBI Taxonomy" id="321146"/>
    <lineage>
        <taxon>Eukaryota</taxon>
        <taxon>Fungi</taxon>
        <taxon>Dikarya</taxon>
        <taxon>Ascomycota</taxon>
        <taxon>Pezizomycotina</taxon>
        <taxon>Dothideomycetes</taxon>
        <taxon>Dothideomycetidae</taxon>
        <taxon>Mycosphaerellales</taxon>
        <taxon>Mycosphaerellaceae</taxon>
        <taxon>Pseudocercospora</taxon>
    </lineage>
</organism>
<sequence>MSHMIPTMKLVRLSGQLAPTSKLLAFPRSIQGVVLCVSITSELVLDIAAVASVRPDTVTAPELDKADRRLGAAIGPSLLPSHFDPRLGGRALAIAVEHSLLLRTGGPLRLPPRGHI</sequence>
<name>A0A139H8K1_9PEZI</name>